<evidence type="ECO:0000256" key="1">
    <source>
        <dbReference type="ARBA" id="ARBA00023125"/>
    </source>
</evidence>
<reference evidence="4 5" key="1">
    <citation type="submission" date="2022-11" db="EMBL/GenBank/DDBJ databases">
        <title>Study of microbial diversity in lake waters.</title>
        <authorList>
            <person name="Zhang J."/>
        </authorList>
    </citation>
    <scope>NUCLEOTIDE SEQUENCE [LARGE SCALE GENOMIC DNA]</scope>
    <source>
        <strain evidence="4 5">DT12</strain>
    </source>
</reference>
<comment type="caution">
    <text evidence="4">The sequence shown here is derived from an EMBL/GenBank/DDBJ whole genome shotgun (WGS) entry which is preliminary data.</text>
</comment>
<proteinExistence type="predicted"/>
<dbReference type="Pfam" id="PF00440">
    <property type="entry name" value="TetR_N"/>
    <property type="match status" value="1"/>
</dbReference>
<name>A0ABT3WYX4_9BACL</name>
<dbReference type="SUPFAM" id="SSF46689">
    <property type="entry name" value="Homeodomain-like"/>
    <property type="match status" value="1"/>
</dbReference>
<feature type="DNA-binding region" description="H-T-H motif" evidence="2">
    <location>
        <begin position="37"/>
        <end position="56"/>
    </location>
</feature>
<dbReference type="PROSITE" id="PS50977">
    <property type="entry name" value="HTH_TETR_2"/>
    <property type="match status" value="1"/>
</dbReference>
<dbReference type="Proteomes" id="UP001208017">
    <property type="component" value="Unassembled WGS sequence"/>
</dbReference>
<sequence length="226" mass="26366">MNSSDAPTSRYDSLETKKKLVAKLLIPIKKNGISHLRTDDIARHMDLSKATLYKYFSSKDEIIELVVELYVMYFVEMNEALEEAADSYVRGFQMAFEKMVLHANYGSEAFWTDLRELYPELMQRVHDGIAVRNRRLRAFYQRGMEAGVFVSLNPDLLILQDELLFGKLVDPQFLMARNLTFRDALFDTYEMRKRLLFPSERCGGIADDEMKEKLEYLALKIARSMM</sequence>
<evidence type="ECO:0000259" key="3">
    <source>
        <dbReference type="PROSITE" id="PS50977"/>
    </source>
</evidence>
<feature type="domain" description="HTH tetR-type" evidence="3">
    <location>
        <begin position="14"/>
        <end position="74"/>
    </location>
</feature>
<dbReference type="RefSeq" id="WP_267150654.1">
    <property type="nucleotide sequence ID" value="NZ_JAPMLT010000002.1"/>
</dbReference>
<accession>A0ABT3WYX4</accession>
<dbReference type="Gene3D" id="1.10.357.10">
    <property type="entry name" value="Tetracycline Repressor, domain 2"/>
    <property type="match status" value="1"/>
</dbReference>
<evidence type="ECO:0000313" key="4">
    <source>
        <dbReference type="EMBL" id="MCX7569411.1"/>
    </source>
</evidence>
<evidence type="ECO:0000256" key="2">
    <source>
        <dbReference type="PROSITE-ProRule" id="PRU00335"/>
    </source>
</evidence>
<dbReference type="InterPro" id="IPR001647">
    <property type="entry name" value="HTH_TetR"/>
</dbReference>
<dbReference type="EMBL" id="JAPMLT010000002">
    <property type="protein sequence ID" value="MCX7569411.1"/>
    <property type="molecule type" value="Genomic_DNA"/>
</dbReference>
<keyword evidence="1 2" id="KW-0238">DNA-binding</keyword>
<protein>
    <submittedName>
        <fullName evidence="4">TetR/AcrR family transcriptional regulator</fullName>
    </submittedName>
</protein>
<dbReference type="InterPro" id="IPR009057">
    <property type="entry name" value="Homeodomain-like_sf"/>
</dbReference>
<gene>
    <name evidence="4" type="ORF">OS242_05515</name>
</gene>
<keyword evidence="5" id="KW-1185">Reference proteome</keyword>
<evidence type="ECO:0000313" key="5">
    <source>
        <dbReference type="Proteomes" id="UP001208017"/>
    </source>
</evidence>
<organism evidence="4 5">
    <name type="scientific">Tumebacillus lacus</name>
    <dbReference type="NCBI Taxonomy" id="2995335"/>
    <lineage>
        <taxon>Bacteria</taxon>
        <taxon>Bacillati</taxon>
        <taxon>Bacillota</taxon>
        <taxon>Bacilli</taxon>
        <taxon>Bacillales</taxon>
        <taxon>Alicyclobacillaceae</taxon>
        <taxon>Tumebacillus</taxon>
    </lineage>
</organism>